<gene>
    <name evidence="8" type="ORF">HK105_208467</name>
</gene>
<accession>A0ABR4MXP3</accession>
<keyword evidence="9" id="KW-1185">Reference proteome</keyword>
<dbReference type="InterPro" id="IPR029058">
    <property type="entry name" value="AB_hydrolase_fold"/>
</dbReference>
<dbReference type="PANTHER" id="PTHR11247">
    <property type="entry name" value="PALMITOYL-PROTEIN THIOESTERASE/DOLICHYLDIPHOSPHATASE 1"/>
    <property type="match status" value="1"/>
</dbReference>
<evidence type="ECO:0000256" key="7">
    <source>
        <dbReference type="ARBA" id="ARBA00031934"/>
    </source>
</evidence>
<comment type="caution">
    <text evidence="8">The sequence shown here is derived from an EMBL/GenBank/DDBJ whole genome shotgun (WGS) entry which is preliminary data.</text>
</comment>
<evidence type="ECO:0000313" key="9">
    <source>
        <dbReference type="Proteomes" id="UP001527925"/>
    </source>
</evidence>
<keyword evidence="4" id="KW-0378">Hydrolase</keyword>
<dbReference type="Gene3D" id="3.40.50.1820">
    <property type="entry name" value="alpha/beta hydrolase"/>
    <property type="match status" value="1"/>
</dbReference>
<dbReference type="EC" id="3.1.2.22" evidence="1"/>
<evidence type="ECO:0000256" key="5">
    <source>
        <dbReference type="ARBA" id="ARBA00023157"/>
    </source>
</evidence>
<dbReference type="SUPFAM" id="SSF53474">
    <property type="entry name" value="alpha/beta-Hydrolases"/>
    <property type="match status" value="1"/>
</dbReference>
<evidence type="ECO:0000256" key="3">
    <source>
        <dbReference type="ARBA" id="ARBA00022729"/>
    </source>
</evidence>
<keyword evidence="6" id="KW-0325">Glycoprotein</keyword>
<keyword evidence="5" id="KW-1015">Disulfide bond</keyword>
<dbReference type="PANTHER" id="PTHR11247:SF8">
    <property type="entry name" value="PALMITOYL-PROTEIN THIOESTERASE 1"/>
    <property type="match status" value="1"/>
</dbReference>
<dbReference type="EMBL" id="JADGIZ020000078">
    <property type="protein sequence ID" value="KAL2912038.1"/>
    <property type="molecule type" value="Genomic_DNA"/>
</dbReference>
<keyword evidence="3" id="KW-0732">Signal</keyword>
<name>A0ABR4MXP3_9FUNG</name>
<reference evidence="8 9" key="1">
    <citation type="submission" date="2023-09" db="EMBL/GenBank/DDBJ databases">
        <title>Pangenome analysis of Batrachochytrium dendrobatidis and related Chytrids.</title>
        <authorList>
            <person name="Yacoub M.N."/>
            <person name="Stajich J.E."/>
            <person name="James T.Y."/>
        </authorList>
    </citation>
    <scope>NUCLEOTIDE SEQUENCE [LARGE SCALE GENOMIC DNA]</scope>
    <source>
        <strain evidence="8 9">JEL0888</strain>
    </source>
</reference>
<evidence type="ECO:0000256" key="6">
    <source>
        <dbReference type="ARBA" id="ARBA00023180"/>
    </source>
</evidence>
<protein>
    <recommendedName>
        <fullName evidence="2">Palmitoyl-protein thioesterase 1</fullName>
        <ecNumber evidence="1">3.1.2.22</ecNumber>
    </recommendedName>
    <alternativeName>
        <fullName evidence="7">Palmitoyl-protein hydrolase 1</fullName>
    </alternativeName>
</protein>
<evidence type="ECO:0000256" key="4">
    <source>
        <dbReference type="ARBA" id="ARBA00022801"/>
    </source>
</evidence>
<dbReference type="InterPro" id="IPR002472">
    <property type="entry name" value="Palm_thioest"/>
</dbReference>
<dbReference type="Pfam" id="PF02089">
    <property type="entry name" value="Palm_thioest"/>
    <property type="match status" value="1"/>
</dbReference>
<organism evidence="8 9">
    <name type="scientific">Polyrhizophydium stewartii</name>
    <dbReference type="NCBI Taxonomy" id="2732419"/>
    <lineage>
        <taxon>Eukaryota</taxon>
        <taxon>Fungi</taxon>
        <taxon>Fungi incertae sedis</taxon>
        <taxon>Chytridiomycota</taxon>
        <taxon>Chytridiomycota incertae sedis</taxon>
        <taxon>Chytridiomycetes</taxon>
        <taxon>Rhizophydiales</taxon>
        <taxon>Rhizophydiales incertae sedis</taxon>
        <taxon>Polyrhizophydium</taxon>
    </lineage>
</organism>
<evidence type="ECO:0000256" key="2">
    <source>
        <dbReference type="ARBA" id="ARBA00014212"/>
    </source>
</evidence>
<evidence type="ECO:0000313" key="8">
    <source>
        <dbReference type="EMBL" id="KAL2912038.1"/>
    </source>
</evidence>
<evidence type="ECO:0000256" key="1">
    <source>
        <dbReference type="ARBA" id="ARBA00012423"/>
    </source>
</evidence>
<sequence length="295" mass="32809">MGDSCHSEGSMGRLQSLLEETLPGVEVLSVCIGATESQDRSASYFDSISRQVEVACEQLRAEPSLAAGFNAVGISQGGLFLRGLVQRCDGLPMRTLLAFGSPQAGVADVPGCVDEDASATASSDCALMRSLIRQGVYWSWIQNRIVQAQYFKRWDRIDQYLASSAFLADINNERDDDIKPEYAKRIAQLERLVLVRFENDTMVVPRDTPWFSFFDDQGVVRPLREQPIYTQDRIGLRALDEAHKLDFVSLPGNHVKITDEEFTELAQKYLAPAGSPAQSAATPRRRKQMVLGVRM</sequence>
<dbReference type="Proteomes" id="UP001527925">
    <property type="component" value="Unassembled WGS sequence"/>
</dbReference>
<dbReference type="PRINTS" id="PR00414">
    <property type="entry name" value="PPTHIESTRASE"/>
</dbReference>
<proteinExistence type="predicted"/>